<protein>
    <recommendedName>
        <fullName evidence="4">DUF4878 domain-containing protein</fullName>
    </recommendedName>
</protein>
<proteinExistence type="predicted"/>
<feature type="chain" id="PRO_5046186278" description="DUF4878 domain-containing protein" evidence="1">
    <location>
        <begin position="33"/>
        <end position="144"/>
    </location>
</feature>
<name>A0ABR6RCD6_9BURK</name>
<evidence type="ECO:0008006" key="4">
    <source>
        <dbReference type="Google" id="ProtNLM"/>
    </source>
</evidence>
<feature type="signal peptide" evidence="1">
    <location>
        <begin position="1"/>
        <end position="32"/>
    </location>
</feature>
<accession>A0ABR6RCD6</accession>
<comment type="caution">
    <text evidence="2">The sequence shown here is derived from an EMBL/GenBank/DDBJ whole genome shotgun (WGS) entry which is preliminary data.</text>
</comment>
<reference evidence="2 3" key="1">
    <citation type="submission" date="2020-08" db="EMBL/GenBank/DDBJ databases">
        <title>Functional genomics of gut bacteria from endangered species of beetles.</title>
        <authorList>
            <person name="Carlos-Shanley C."/>
        </authorList>
    </citation>
    <scope>NUCLEOTIDE SEQUENCE [LARGE SCALE GENOMIC DNA]</scope>
    <source>
        <strain evidence="2 3">S00124</strain>
    </source>
</reference>
<organism evidence="2 3">
    <name type="scientific">Comamonas odontotermitis</name>
    <dbReference type="NCBI Taxonomy" id="379895"/>
    <lineage>
        <taxon>Bacteria</taxon>
        <taxon>Pseudomonadati</taxon>
        <taxon>Pseudomonadota</taxon>
        <taxon>Betaproteobacteria</taxon>
        <taxon>Burkholderiales</taxon>
        <taxon>Comamonadaceae</taxon>
        <taxon>Comamonas</taxon>
    </lineage>
</organism>
<sequence>MKEIVMKTRFSAKGAMRAGAMIMAALSLGACATMDSGTPEQIVTKRAQAYWDARLKGDATTAYGFANDAFRQAVSEQKFKQGHMATFAVGAEVQKVECDAQKCDVGTNLKVNPPLPGKKIGTIDVYSKQTWLLEDGQWKLFMEP</sequence>
<evidence type="ECO:0000313" key="2">
    <source>
        <dbReference type="EMBL" id="MBB6576803.1"/>
    </source>
</evidence>
<dbReference type="EMBL" id="JACHKZ010000003">
    <property type="protein sequence ID" value="MBB6576803.1"/>
    <property type="molecule type" value="Genomic_DNA"/>
</dbReference>
<keyword evidence="1" id="KW-0732">Signal</keyword>
<evidence type="ECO:0000313" key="3">
    <source>
        <dbReference type="Proteomes" id="UP000562492"/>
    </source>
</evidence>
<dbReference type="PROSITE" id="PS51257">
    <property type="entry name" value="PROKAR_LIPOPROTEIN"/>
    <property type="match status" value="1"/>
</dbReference>
<gene>
    <name evidence="2" type="ORF">HNP33_000851</name>
</gene>
<dbReference type="Proteomes" id="UP000562492">
    <property type="component" value="Unassembled WGS sequence"/>
</dbReference>
<keyword evidence="3" id="KW-1185">Reference proteome</keyword>
<evidence type="ECO:0000256" key="1">
    <source>
        <dbReference type="SAM" id="SignalP"/>
    </source>
</evidence>
<dbReference type="RefSeq" id="WP_184705620.1">
    <property type="nucleotide sequence ID" value="NZ_JACHKZ010000003.1"/>
</dbReference>